<comment type="caution">
    <text evidence="1">The sequence shown here is derived from an EMBL/GenBank/DDBJ whole genome shotgun (WGS) entry which is preliminary data.</text>
</comment>
<dbReference type="EMBL" id="WNAL01000019">
    <property type="protein sequence ID" value="MTR82087.1"/>
    <property type="molecule type" value="Genomic_DNA"/>
</dbReference>
<proteinExistence type="predicted"/>
<organism evidence="1 2">
    <name type="scientific">Roseburia faecis</name>
    <dbReference type="NCBI Taxonomy" id="301302"/>
    <lineage>
        <taxon>Bacteria</taxon>
        <taxon>Bacillati</taxon>
        <taxon>Bacillota</taxon>
        <taxon>Clostridia</taxon>
        <taxon>Lachnospirales</taxon>
        <taxon>Lachnospiraceae</taxon>
        <taxon>Roseburia</taxon>
    </lineage>
</organism>
<dbReference type="AlphaFoldDB" id="A0A844KNL7"/>
<name>A0A844KNL7_9FIRM</name>
<dbReference type="Proteomes" id="UP000446657">
    <property type="component" value="Unassembled WGS sequence"/>
</dbReference>
<evidence type="ECO:0000313" key="1">
    <source>
        <dbReference type="EMBL" id="MTR82087.1"/>
    </source>
</evidence>
<gene>
    <name evidence="1" type="ORF">GMD30_10340</name>
</gene>
<protein>
    <submittedName>
        <fullName evidence="1">Uncharacterized protein</fullName>
    </submittedName>
</protein>
<dbReference type="RefSeq" id="WP_135990351.1">
    <property type="nucleotide sequence ID" value="NZ_WNAK01000003.1"/>
</dbReference>
<reference evidence="1 2" key="1">
    <citation type="journal article" date="2019" name="Nat. Med.">
        <title>A library of human gut bacterial isolates paired with longitudinal multiomics data enables mechanistic microbiome research.</title>
        <authorList>
            <person name="Poyet M."/>
            <person name="Groussin M."/>
            <person name="Gibbons S.M."/>
            <person name="Avila-Pacheco J."/>
            <person name="Jiang X."/>
            <person name="Kearney S.M."/>
            <person name="Perrotta A.R."/>
            <person name="Berdy B."/>
            <person name="Zhao S."/>
            <person name="Lieberman T.D."/>
            <person name="Swanson P.K."/>
            <person name="Smith M."/>
            <person name="Roesemann S."/>
            <person name="Alexander J.E."/>
            <person name="Rich S.A."/>
            <person name="Livny J."/>
            <person name="Vlamakis H."/>
            <person name="Clish C."/>
            <person name="Bullock K."/>
            <person name="Deik A."/>
            <person name="Scott J."/>
            <person name="Pierce K.A."/>
            <person name="Xavier R.J."/>
            <person name="Alm E.J."/>
        </authorList>
    </citation>
    <scope>NUCLEOTIDE SEQUENCE [LARGE SCALE GENOMIC DNA]</scope>
    <source>
        <strain evidence="1 2">BIOML-A1</strain>
    </source>
</reference>
<sequence>MYFTRSAGAVSVTGIEKVKKLTVRVVVQDCTGTVRFTDVMLQGGSVATAWVSHVSEQRYTFDAQEV</sequence>
<accession>A0A844KNL7</accession>
<evidence type="ECO:0000313" key="2">
    <source>
        <dbReference type="Proteomes" id="UP000446657"/>
    </source>
</evidence>